<dbReference type="AlphaFoldDB" id="A0AAV6VIZ5"/>
<sequence>MARINAVTDMECGRVFHYLPIQSRLEVPLPPPPRERSLILKLQQKHDFTVQGFPEPRLAGIRPLRNINTKFAANSQI</sequence>
<name>A0AAV6VIZ5_9ARAC</name>
<evidence type="ECO:0000313" key="2">
    <source>
        <dbReference type="Proteomes" id="UP000827092"/>
    </source>
</evidence>
<organism evidence="1 2">
    <name type="scientific">Oedothorax gibbosus</name>
    <dbReference type="NCBI Taxonomy" id="931172"/>
    <lineage>
        <taxon>Eukaryota</taxon>
        <taxon>Metazoa</taxon>
        <taxon>Ecdysozoa</taxon>
        <taxon>Arthropoda</taxon>
        <taxon>Chelicerata</taxon>
        <taxon>Arachnida</taxon>
        <taxon>Araneae</taxon>
        <taxon>Araneomorphae</taxon>
        <taxon>Entelegynae</taxon>
        <taxon>Araneoidea</taxon>
        <taxon>Linyphiidae</taxon>
        <taxon>Erigoninae</taxon>
        <taxon>Oedothorax</taxon>
    </lineage>
</organism>
<comment type="caution">
    <text evidence="1">The sequence shown here is derived from an EMBL/GenBank/DDBJ whole genome shotgun (WGS) entry which is preliminary data.</text>
</comment>
<keyword evidence="2" id="KW-1185">Reference proteome</keyword>
<proteinExistence type="predicted"/>
<reference evidence="1 2" key="1">
    <citation type="journal article" date="2022" name="Nat. Ecol. Evol.">
        <title>A masculinizing supergene underlies an exaggerated male reproductive morph in a spider.</title>
        <authorList>
            <person name="Hendrickx F."/>
            <person name="De Corte Z."/>
            <person name="Sonet G."/>
            <person name="Van Belleghem S.M."/>
            <person name="Kostlbacher S."/>
            <person name="Vangestel C."/>
        </authorList>
    </citation>
    <scope>NUCLEOTIDE SEQUENCE [LARGE SCALE GENOMIC DNA]</scope>
    <source>
        <strain evidence="1">W744_W776</strain>
    </source>
</reference>
<dbReference type="Proteomes" id="UP000827092">
    <property type="component" value="Unassembled WGS sequence"/>
</dbReference>
<gene>
    <name evidence="1" type="ORF">JTE90_014503</name>
</gene>
<accession>A0AAV6VIZ5</accession>
<evidence type="ECO:0000313" key="1">
    <source>
        <dbReference type="EMBL" id="KAG8196770.1"/>
    </source>
</evidence>
<dbReference type="EMBL" id="JAFNEN010000064">
    <property type="protein sequence ID" value="KAG8196770.1"/>
    <property type="molecule type" value="Genomic_DNA"/>
</dbReference>
<protein>
    <submittedName>
        <fullName evidence="1">Uncharacterized protein</fullName>
    </submittedName>
</protein>